<dbReference type="Proteomes" id="UP000252118">
    <property type="component" value="Unassembled WGS sequence"/>
</dbReference>
<feature type="transmembrane region" description="Helical" evidence="3">
    <location>
        <begin position="12"/>
        <end position="31"/>
    </location>
</feature>
<evidence type="ECO:0000313" key="5">
    <source>
        <dbReference type="EMBL" id="RBP02789.1"/>
    </source>
</evidence>
<evidence type="ECO:0000313" key="6">
    <source>
        <dbReference type="Proteomes" id="UP000252118"/>
    </source>
</evidence>
<evidence type="ECO:0000256" key="1">
    <source>
        <dbReference type="ARBA" id="ARBA00004370"/>
    </source>
</evidence>
<name>A0A366EMS2_9BACI</name>
<feature type="transmembrane region" description="Helical" evidence="3">
    <location>
        <begin position="46"/>
        <end position="71"/>
    </location>
</feature>
<dbReference type="GO" id="GO:0016747">
    <property type="term" value="F:acyltransferase activity, transferring groups other than amino-acyl groups"/>
    <property type="evidence" value="ECO:0007669"/>
    <property type="project" value="InterPro"/>
</dbReference>
<keyword evidence="5" id="KW-0808">Transferase</keyword>
<feature type="transmembrane region" description="Helical" evidence="3">
    <location>
        <begin position="178"/>
        <end position="197"/>
    </location>
</feature>
<feature type="domain" description="Acyltransferase 3" evidence="4">
    <location>
        <begin position="10"/>
        <end position="322"/>
    </location>
</feature>
<dbReference type="Pfam" id="PF01757">
    <property type="entry name" value="Acyl_transf_3"/>
    <property type="match status" value="1"/>
</dbReference>
<comment type="similarity">
    <text evidence="2">Belongs to the acyltransferase 3 family.</text>
</comment>
<feature type="transmembrane region" description="Helical" evidence="3">
    <location>
        <begin position="235"/>
        <end position="254"/>
    </location>
</feature>
<sequence>MAEKIRLSNFESLRVLSMVMIVLLHFGTYGFSKYIAISELSTVNQYLFHFIKVLCIVGVNVYVLISGYFLCKSQFKMSKAFRVVRETFIFSVLIFAGLTVLQLTDGSYTSFIRSVFPVYLSTYWFITVYIVLFILSPYLNILINQLSKKDYGKFLFLLFMINCVWQFFHPLGSFGVNGGYSIVHFIFLYFVAGYLRHYGQYLSSLSKHYYLSVYILLGAVTAMVLLQSWEIPFKLLSYNSPVIVAMSLALFLFFSKLTFVSRPINFISGYVLGVYLIHEHPLIRQRLWNHVMEWMSTGNESLLIVQYLLYAVLVFGICLGISYVIYSMINYKALLKKKDLDKKVKMAG</sequence>
<reference evidence="5 6" key="1">
    <citation type="submission" date="2018-06" db="EMBL/GenBank/DDBJ databases">
        <title>Freshwater and sediment microbial communities from various areas in North America, analyzing microbe dynamics in response to fracking.</title>
        <authorList>
            <person name="Lamendella R."/>
        </authorList>
    </citation>
    <scope>NUCLEOTIDE SEQUENCE [LARGE SCALE GENOMIC DNA]</scope>
    <source>
        <strain evidence="5 6">97B</strain>
    </source>
</reference>
<proteinExistence type="inferred from homology"/>
<feature type="transmembrane region" description="Helical" evidence="3">
    <location>
        <begin position="123"/>
        <end position="142"/>
    </location>
</feature>
<keyword evidence="3" id="KW-1133">Transmembrane helix</keyword>
<keyword evidence="5" id="KW-0012">Acyltransferase</keyword>
<feature type="transmembrane region" description="Helical" evidence="3">
    <location>
        <begin position="154"/>
        <end position="172"/>
    </location>
</feature>
<dbReference type="EMBL" id="QNRJ01000012">
    <property type="protein sequence ID" value="RBP02789.1"/>
    <property type="molecule type" value="Genomic_DNA"/>
</dbReference>
<feature type="transmembrane region" description="Helical" evidence="3">
    <location>
        <begin position="209"/>
        <end position="229"/>
    </location>
</feature>
<feature type="transmembrane region" description="Helical" evidence="3">
    <location>
        <begin position="303"/>
        <end position="326"/>
    </location>
</feature>
<evidence type="ECO:0000256" key="2">
    <source>
        <dbReference type="ARBA" id="ARBA00007400"/>
    </source>
</evidence>
<dbReference type="InterPro" id="IPR002656">
    <property type="entry name" value="Acyl_transf_3_dom"/>
</dbReference>
<organism evidence="5 6">
    <name type="scientific">Rossellomorea aquimaris</name>
    <dbReference type="NCBI Taxonomy" id="189382"/>
    <lineage>
        <taxon>Bacteria</taxon>
        <taxon>Bacillati</taxon>
        <taxon>Bacillota</taxon>
        <taxon>Bacilli</taxon>
        <taxon>Bacillales</taxon>
        <taxon>Bacillaceae</taxon>
        <taxon>Rossellomorea</taxon>
    </lineage>
</organism>
<comment type="caution">
    <text evidence="5">The sequence shown here is derived from an EMBL/GenBank/DDBJ whole genome shotgun (WGS) entry which is preliminary data.</text>
</comment>
<protein>
    <submittedName>
        <fullName evidence="5">Surface polysaccharide O-acyltransferase-like enzyme</fullName>
    </submittedName>
</protein>
<keyword evidence="3" id="KW-0472">Membrane</keyword>
<feature type="transmembrane region" description="Helical" evidence="3">
    <location>
        <begin position="83"/>
        <end position="103"/>
    </location>
</feature>
<keyword evidence="3" id="KW-0812">Transmembrane</keyword>
<accession>A0A366EMS2</accession>
<comment type="subcellular location">
    <subcellularLocation>
        <location evidence="1">Membrane</location>
    </subcellularLocation>
</comment>
<dbReference type="RefSeq" id="WP_113970434.1">
    <property type="nucleotide sequence ID" value="NZ_QNRJ01000012.1"/>
</dbReference>
<evidence type="ECO:0000256" key="3">
    <source>
        <dbReference type="SAM" id="Phobius"/>
    </source>
</evidence>
<evidence type="ECO:0000259" key="4">
    <source>
        <dbReference type="Pfam" id="PF01757"/>
    </source>
</evidence>
<dbReference type="OrthoDB" id="9816377at2"/>
<feature type="transmembrane region" description="Helical" evidence="3">
    <location>
        <begin position="266"/>
        <end position="283"/>
    </location>
</feature>
<gene>
    <name evidence="5" type="ORF">DET59_11276</name>
</gene>
<dbReference type="AlphaFoldDB" id="A0A366EMS2"/>